<dbReference type="PROSITE" id="PS00108">
    <property type="entry name" value="PROTEIN_KINASE_ST"/>
    <property type="match status" value="1"/>
</dbReference>
<dbReference type="PROSITE" id="PS50011">
    <property type="entry name" value="PROTEIN_KINASE_DOM"/>
    <property type="match status" value="1"/>
</dbReference>
<feature type="compositionally biased region" description="Polar residues" evidence="1">
    <location>
        <begin position="391"/>
        <end position="423"/>
    </location>
</feature>
<feature type="compositionally biased region" description="Low complexity" evidence="1">
    <location>
        <begin position="632"/>
        <end position="651"/>
    </location>
</feature>
<dbReference type="InterPro" id="IPR011009">
    <property type="entry name" value="Kinase-like_dom_sf"/>
</dbReference>
<feature type="compositionally biased region" description="Low complexity" evidence="1">
    <location>
        <begin position="254"/>
        <end position="266"/>
    </location>
</feature>
<dbReference type="InterPro" id="IPR008271">
    <property type="entry name" value="Ser/Thr_kinase_AS"/>
</dbReference>
<feature type="compositionally biased region" description="Polar residues" evidence="1">
    <location>
        <begin position="284"/>
        <end position="297"/>
    </location>
</feature>
<sequence length="651" mass="73334">MSLNPASLSQEKIELFRRRVNRETRVWHLLKHRNILRFLGVCYSSEFGPCPSLVSPYCKNGTVMQYLQARPLATAERMELVNQVADGLLYLHLKHVVHGDLKANNILIDDKGVAILTDFGRSKLLGCSGYTTRLAASWRYLSPEVMFDNFDDGLEGVPNTKLTPQSDIYGFAMTAVEILSGRIPYWYLRNEAMVVVQLSQQKMLQRNQYIEIADPQWSFLETLWAFQPEKRPDMRSVVADLKNIQVPAYPRVPGHSSSYVDSGGSPSDRRYPRQAAPPGAVPRQLSSRQSTHAQETYPSSSSLLLQPMPLSTNDPGFYSSIESHQPSSLSPLHPMSNLPLYSREQDQKADAPRARRSTSKSPYDADPRLAEPDYARERESGRYAIEPLSPSPQRGSQYSTHANRQSPTRTPSPVNYQLPSPSTGRRDRRSDASRPPGRPPNYQQPPQVGNMEPSGRRDRRSELESYPPVSSGRGDTQRNPYPMRAPSPSSPDDNDILQLPSPPSTRPGTRPILVPEPHSSDRYTRPSRKEPDVQSPPMSHHRSTSHSSTSAPIPYDPRSNSTHPQRDRYDPPSRQNPNPPPLSTSLGRSYSQNYPTPFTQRDSRDDAYYPDSRFPPQSVPRPSATRRESESRPAQSSRYPPQSSSQAYHRG</sequence>
<dbReference type="PANTHER" id="PTHR44329">
    <property type="entry name" value="SERINE/THREONINE-PROTEIN KINASE TNNI3K-RELATED"/>
    <property type="match status" value="1"/>
</dbReference>
<dbReference type="GO" id="GO:0004674">
    <property type="term" value="F:protein serine/threonine kinase activity"/>
    <property type="evidence" value="ECO:0007669"/>
    <property type="project" value="TreeGrafter"/>
</dbReference>
<dbReference type="SMART" id="SM00220">
    <property type="entry name" value="S_TKc"/>
    <property type="match status" value="1"/>
</dbReference>
<dbReference type="HOGENOM" id="CLU_409411_0_0_1"/>
<feature type="compositionally biased region" description="Low complexity" evidence="1">
    <location>
        <begin position="326"/>
        <end position="340"/>
    </location>
</feature>
<dbReference type="InterPro" id="IPR000719">
    <property type="entry name" value="Prot_kinase_dom"/>
</dbReference>
<feature type="compositionally biased region" description="Basic and acidic residues" evidence="1">
    <location>
        <begin position="363"/>
        <end position="381"/>
    </location>
</feature>
<dbReference type="GO" id="GO:0005524">
    <property type="term" value="F:ATP binding"/>
    <property type="evidence" value="ECO:0007669"/>
    <property type="project" value="InterPro"/>
</dbReference>
<dbReference type="OrthoDB" id="4062651at2759"/>
<dbReference type="SUPFAM" id="SSF56112">
    <property type="entry name" value="Protein kinase-like (PK-like)"/>
    <property type="match status" value="1"/>
</dbReference>
<gene>
    <name evidence="3" type="ORF">JAAARDRAFT_40074</name>
</gene>
<feature type="compositionally biased region" description="Basic and acidic residues" evidence="1">
    <location>
        <begin position="518"/>
        <end position="532"/>
    </location>
</feature>
<feature type="compositionally biased region" description="Low complexity" evidence="1">
    <location>
        <begin position="298"/>
        <end position="311"/>
    </location>
</feature>
<feature type="domain" description="Protein kinase" evidence="2">
    <location>
        <begin position="1"/>
        <end position="252"/>
    </location>
</feature>
<name>A0A067PF76_9AGAM</name>
<dbReference type="InterPro" id="IPR001245">
    <property type="entry name" value="Ser-Thr/Tyr_kinase_cat_dom"/>
</dbReference>
<evidence type="ECO:0000259" key="2">
    <source>
        <dbReference type="PROSITE" id="PS50011"/>
    </source>
</evidence>
<evidence type="ECO:0000313" key="3">
    <source>
        <dbReference type="EMBL" id="KDQ52470.1"/>
    </source>
</evidence>
<dbReference type="InParanoid" id="A0A067PF76"/>
<feature type="compositionally biased region" description="Polar residues" evidence="1">
    <location>
        <begin position="583"/>
        <end position="600"/>
    </location>
</feature>
<reference evidence="4" key="1">
    <citation type="journal article" date="2014" name="Proc. Natl. Acad. Sci. U.S.A.">
        <title>Extensive sampling of basidiomycete genomes demonstrates inadequacy of the white-rot/brown-rot paradigm for wood decay fungi.</title>
        <authorList>
            <person name="Riley R."/>
            <person name="Salamov A.A."/>
            <person name="Brown D.W."/>
            <person name="Nagy L.G."/>
            <person name="Floudas D."/>
            <person name="Held B.W."/>
            <person name="Levasseur A."/>
            <person name="Lombard V."/>
            <person name="Morin E."/>
            <person name="Otillar R."/>
            <person name="Lindquist E.A."/>
            <person name="Sun H."/>
            <person name="LaButti K.M."/>
            <person name="Schmutz J."/>
            <person name="Jabbour D."/>
            <person name="Luo H."/>
            <person name="Baker S.E."/>
            <person name="Pisabarro A.G."/>
            <person name="Walton J.D."/>
            <person name="Blanchette R.A."/>
            <person name="Henrissat B."/>
            <person name="Martin F."/>
            <person name="Cullen D."/>
            <person name="Hibbett D.S."/>
            <person name="Grigoriev I.V."/>
        </authorList>
    </citation>
    <scope>NUCLEOTIDE SEQUENCE [LARGE SCALE GENOMIC DNA]</scope>
    <source>
        <strain evidence="4">MUCL 33604</strain>
    </source>
</reference>
<feature type="compositionally biased region" description="Basic and acidic residues" evidence="1">
    <location>
        <begin position="454"/>
        <end position="463"/>
    </location>
</feature>
<protein>
    <recommendedName>
        <fullName evidence="2">Protein kinase domain-containing protein</fullName>
    </recommendedName>
</protein>
<dbReference type="Pfam" id="PF07714">
    <property type="entry name" value="PK_Tyr_Ser-Thr"/>
    <property type="match status" value="1"/>
</dbReference>
<proteinExistence type="predicted"/>
<dbReference type="Gene3D" id="1.10.510.10">
    <property type="entry name" value="Transferase(Phosphotransferase) domain 1"/>
    <property type="match status" value="1"/>
</dbReference>
<dbReference type="InterPro" id="IPR051681">
    <property type="entry name" value="Ser/Thr_Kinases-Pseudokinases"/>
</dbReference>
<evidence type="ECO:0000256" key="1">
    <source>
        <dbReference type="SAM" id="MobiDB-lite"/>
    </source>
</evidence>
<evidence type="ECO:0000313" key="4">
    <source>
        <dbReference type="Proteomes" id="UP000027265"/>
    </source>
</evidence>
<feature type="region of interest" description="Disordered" evidence="1">
    <location>
        <begin position="252"/>
        <end position="651"/>
    </location>
</feature>
<organism evidence="3 4">
    <name type="scientific">Jaapia argillacea MUCL 33604</name>
    <dbReference type="NCBI Taxonomy" id="933084"/>
    <lineage>
        <taxon>Eukaryota</taxon>
        <taxon>Fungi</taxon>
        <taxon>Dikarya</taxon>
        <taxon>Basidiomycota</taxon>
        <taxon>Agaricomycotina</taxon>
        <taxon>Agaricomycetes</taxon>
        <taxon>Agaricomycetidae</taxon>
        <taxon>Jaapiales</taxon>
        <taxon>Jaapiaceae</taxon>
        <taxon>Jaapia</taxon>
    </lineage>
</organism>
<dbReference type="EMBL" id="KL197739">
    <property type="protein sequence ID" value="KDQ52470.1"/>
    <property type="molecule type" value="Genomic_DNA"/>
</dbReference>
<feature type="compositionally biased region" description="Basic and acidic residues" evidence="1">
    <location>
        <begin position="343"/>
        <end position="353"/>
    </location>
</feature>
<accession>A0A067PF76</accession>
<keyword evidence="4" id="KW-1185">Reference proteome</keyword>
<dbReference type="AlphaFoldDB" id="A0A067PF76"/>
<dbReference type="Proteomes" id="UP000027265">
    <property type="component" value="Unassembled WGS sequence"/>
</dbReference>